<dbReference type="Pfam" id="PF09990">
    <property type="entry name" value="DUF2231"/>
    <property type="match status" value="1"/>
</dbReference>
<feature type="domain" description="DUF2231" evidence="3">
    <location>
        <begin position="9"/>
        <end position="144"/>
    </location>
</feature>
<evidence type="ECO:0000256" key="2">
    <source>
        <dbReference type="SAM" id="Phobius"/>
    </source>
</evidence>
<name>A0A936YZC0_9BURK</name>
<feature type="compositionally biased region" description="Basic and acidic residues" evidence="1">
    <location>
        <begin position="181"/>
        <end position="191"/>
    </location>
</feature>
<sequence>MRTPAQIAGHPIHPMLVPIPIGLWIFSLVCDFLAMGSSAPAAWATTSFYAMVGGIIGALAAALPGLVDLLSLRHTPIRPTALKHMGLNLTIVALYVVNVWIRRDQAAAAPGGTALLLSLVAIAMLLVSGWLGGKMVYEAGVAVHTEGLGAAAVRERSAPDRSGAWSSMPAASARQHAMASDPKRPARDPLDRPSAGPSGENPRE</sequence>
<gene>
    <name evidence="4" type="ORF">JJ685_11305</name>
</gene>
<keyword evidence="2" id="KW-0472">Membrane</keyword>
<keyword evidence="2" id="KW-1133">Transmembrane helix</keyword>
<dbReference type="EMBL" id="JAEQNE010000002">
    <property type="protein sequence ID" value="MBL0391723.1"/>
    <property type="molecule type" value="Genomic_DNA"/>
</dbReference>
<protein>
    <submittedName>
        <fullName evidence="4">DUF2231 domain-containing protein</fullName>
    </submittedName>
</protein>
<organism evidence="4 5">
    <name type="scientific">Ramlibacter monticola</name>
    <dbReference type="NCBI Taxonomy" id="1926872"/>
    <lineage>
        <taxon>Bacteria</taxon>
        <taxon>Pseudomonadati</taxon>
        <taxon>Pseudomonadota</taxon>
        <taxon>Betaproteobacteria</taxon>
        <taxon>Burkholderiales</taxon>
        <taxon>Comamonadaceae</taxon>
        <taxon>Ramlibacter</taxon>
    </lineage>
</organism>
<evidence type="ECO:0000313" key="5">
    <source>
        <dbReference type="Proteomes" id="UP000599109"/>
    </source>
</evidence>
<feature type="transmembrane region" description="Helical" evidence="2">
    <location>
        <begin position="21"/>
        <end position="42"/>
    </location>
</feature>
<feature type="region of interest" description="Disordered" evidence="1">
    <location>
        <begin position="157"/>
        <end position="204"/>
    </location>
</feature>
<evidence type="ECO:0000313" key="4">
    <source>
        <dbReference type="EMBL" id="MBL0391723.1"/>
    </source>
</evidence>
<keyword evidence="2" id="KW-0812">Transmembrane</keyword>
<feature type="transmembrane region" description="Helical" evidence="2">
    <location>
        <begin position="107"/>
        <end position="127"/>
    </location>
</feature>
<accession>A0A936YZC0</accession>
<keyword evidence="5" id="KW-1185">Reference proteome</keyword>
<reference evidence="4 5" key="1">
    <citation type="journal article" date="2017" name="Int. J. Syst. Evol. Microbiol.">
        <title>Ramlibacter monticola sp. nov., isolated from forest soil.</title>
        <authorList>
            <person name="Chaudhary D.K."/>
            <person name="Kim J."/>
        </authorList>
    </citation>
    <scope>NUCLEOTIDE SEQUENCE [LARGE SCALE GENOMIC DNA]</scope>
    <source>
        <strain evidence="4 5">KACC 19175</strain>
    </source>
</reference>
<dbReference type="Proteomes" id="UP000599109">
    <property type="component" value="Unassembled WGS sequence"/>
</dbReference>
<evidence type="ECO:0000256" key="1">
    <source>
        <dbReference type="SAM" id="MobiDB-lite"/>
    </source>
</evidence>
<dbReference type="AlphaFoldDB" id="A0A936YZC0"/>
<proteinExistence type="predicted"/>
<evidence type="ECO:0000259" key="3">
    <source>
        <dbReference type="Pfam" id="PF09990"/>
    </source>
</evidence>
<dbReference type="InterPro" id="IPR019251">
    <property type="entry name" value="DUF2231_TM"/>
</dbReference>
<dbReference type="RefSeq" id="WP_201674331.1">
    <property type="nucleotide sequence ID" value="NZ_JAEQNE010000002.1"/>
</dbReference>
<comment type="caution">
    <text evidence="4">The sequence shown here is derived from an EMBL/GenBank/DDBJ whole genome shotgun (WGS) entry which is preliminary data.</text>
</comment>
<feature type="transmembrane region" description="Helical" evidence="2">
    <location>
        <begin position="82"/>
        <end position="101"/>
    </location>
</feature>
<feature type="transmembrane region" description="Helical" evidence="2">
    <location>
        <begin position="48"/>
        <end position="70"/>
    </location>
</feature>